<sequence>MLSKAMKGQVGAIQGLGLPADSSGYSLSRLGFTTLKPIGAKQYHRKEPGIESRE</sequence>
<evidence type="ECO:0000313" key="2">
    <source>
        <dbReference type="Proteomes" id="UP000001075"/>
    </source>
</evidence>
<dbReference type="AlphaFoldDB" id="G3IJT8"/>
<dbReference type="Proteomes" id="UP000001075">
    <property type="component" value="Unassembled WGS sequence"/>
</dbReference>
<gene>
    <name evidence="1" type="ORF">I79_024125</name>
</gene>
<dbReference type="InParanoid" id="G3IJT8"/>
<accession>G3IJT8</accession>
<reference evidence="2" key="1">
    <citation type="journal article" date="2011" name="Nat. Biotechnol.">
        <title>The genomic sequence of the Chinese hamster ovary (CHO)-K1 cell line.</title>
        <authorList>
            <person name="Xu X."/>
            <person name="Nagarajan H."/>
            <person name="Lewis N.E."/>
            <person name="Pan S."/>
            <person name="Cai Z."/>
            <person name="Liu X."/>
            <person name="Chen W."/>
            <person name="Xie M."/>
            <person name="Wang W."/>
            <person name="Hammond S."/>
            <person name="Andersen M.R."/>
            <person name="Neff N."/>
            <person name="Passarelli B."/>
            <person name="Koh W."/>
            <person name="Fan H.C."/>
            <person name="Wang J."/>
            <person name="Gui Y."/>
            <person name="Lee K.H."/>
            <person name="Betenbaugh M.J."/>
            <person name="Quake S.R."/>
            <person name="Famili I."/>
            <person name="Palsson B.O."/>
            <person name="Wang J."/>
        </authorList>
    </citation>
    <scope>NUCLEOTIDE SEQUENCE [LARGE SCALE GENOMIC DNA]</scope>
    <source>
        <strain evidence="2">CHO K1 cell line</strain>
    </source>
</reference>
<organism evidence="1 2">
    <name type="scientific">Cricetulus griseus</name>
    <name type="common">Chinese hamster</name>
    <name type="synonym">Cricetulus barabensis griseus</name>
    <dbReference type="NCBI Taxonomy" id="10029"/>
    <lineage>
        <taxon>Eukaryota</taxon>
        <taxon>Metazoa</taxon>
        <taxon>Chordata</taxon>
        <taxon>Craniata</taxon>
        <taxon>Vertebrata</taxon>
        <taxon>Euteleostomi</taxon>
        <taxon>Mammalia</taxon>
        <taxon>Eutheria</taxon>
        <taxon>Euarchontoglires</taxon>
        <taxon>Glires</taxon>
        <taxon>Rodentia</taxon>
        <taxon>Myomorpha</taxon>
        <taxon>Muroidea</taxon>
        <taxon>Cricetidae</taxon>
        <taxon>Cricetinae</taxon>
        <taxon>Cricetulus</taxon>
    </lineage>
</organism>
<protein>
    <submittedName>
        <fullName evidence="1">Uncharacterized protein</fullName>
    </submittedName>
</protein>
<evidence type="ECO:0000313" key="1">
    <source>
        <dbReference type="EMBL" id="EGW05096.1"/>
    </source>
</evidence>
<dbReference type="EMBL" id="JH003396">
    <property type="protein sequence ID" value="EGW05096.1"/>
    <property type="molecule type" value="Genomic_DNA"/>
</dbReference>
<name>G3IJT8_CRIGR</name>
<proteinExistence type="predicted"/>